<evidence type="ECO:0000256" key="1">
    <source>
        <dbReference type="SAM" id="MobiDB-lite"/>
    </source>
</evidence>
<keyword evidence="4" id="KW-1185">Reference proteome</keyword>
<feature type="region of interest" description="Disordered" evidence="1">
    <location>
        <begin position="347"/>
        <end position="373"/>
    </location>
</feature>
<dbReference type="Proteomes" id="UP000235371">
    <property type="component" value="Unassembled WGS sequence"/>
</dbReference>
<feature type="compositionally biased region" description="Low complexity" evidence="1">
    <location>
        <begin position="559"/>
        <end position="574"/>
    </location>
</feature>
<protein>
    <recommendedName>
        <fullName evidence="2">DNA replication regulator Sld3 C-terminal domain-containing protein</fullName>
    </recommendedName>
</protein>
<dbReference type="Pfam" id="PF08639">
    <property type="entry name" value="Sld3_STD"/>
    <property type="match status" value="1"/>
</dbReference>
<dbReference type="EMBL" id="KZ613854">
    <property type="protein sequence ID" value="PMD55912.1"/>
    <property type="molecule type" value="Genomic_DNA"/>
</dbReference>
<feature type="region of interest" description="Disordered" evidence="1">
    <location>
        <begin position="849"/>
        <end position="932"/>
    </location>
</feature>
<accession>A0A2J6SYT2</accession>
<reference evidence="3 4" key="1">
    <citation type="submission" date="2016-04" db="EMBL/GenBank/DDBJ databases">
        <title>A degradative enzymes factory behind the ericoid mycorrhizal symbiosis.</title>
        <authorList>
            <consortium name="DOE Joint Genome Institute"/>
            <person name="Martino E."/>
            <person name="Morin E."/>
            <person name="Grelet G."/>
            <person name="Kuo A."/>
            <person name="Kohler A."/>
            <person name="Daghino S."/>
            <person name="Barry K."/>
            <person name="Choi C."/>
            <person name="Cichocki N."/>
            <person name="Clum A."/>
            <person name="Copeland A."/>
            <person name="Hainaut M."/>
            <person name="Haridas S."/>
            <person name="Labutti K."/>
            <person name="Lindquist E."/>
            <person name="Lipzen A."/>
            <person name="Khouja H.-R."/>
            <person name="Murat C."/>
            <person name="Ohm R."/>
            <person name="Olson A."/>
            <person name="Spatafora J."/>
            <person name="Veneault-Fourrey C."/>
            <person name="Henrissat B."/>
            <person name="Grigoriev I."/>
            <person name="Martin F."/>
            <person name="Perotto S."/>
        </authorList>
    </citation>
    <scope>NUCLEOTIDE SEQUENCE [LARGE SCALE GENOMIC DNA]</scope>
    <source>
        <strain evidence="3 4">E</strain>
    </source>
</reference>
<evidence type="ECO:0000313" key="3">
    <source>
        <dbReference type="EMBL" id="PMD55912.1"/>
    </source>
</evidence>
<dbReference type="GO" id="GO:0031261">
    <property type="term" value="C:DNA replication preinitiation complex"/>
    <property type="evidence" value="ECO:0007669"/>
    <property type="project" value="TreeGrafter"/>
</dbReference>
<gene>
    <name evidence="3" type="ORF">K444DRAFT_654926</name>
</gene>
<dbReference type="STRING" id="1095630.A0A2J6SYT2"/>
<feature type="compositionally biased region" description="Acidic residues" evidence="1">
    <location>
        <begin position="923"/>
        <end position="932"/>
    </location>
</feature>
<dbReference type="GO" id="GO:0006270">
    <property type="term" value="P:DNA replication initiation"/>
    <property type="evidence" value="ECO:0007669"/>
    <property type="project" value="InterPro"/>
</dbReference>
<organism evidence="3 4">
    <name type="scientific">Hyaloscypha bicolor E</name>
    <dbReference type="NCBI Taxonomy" id="1095630"/>
    <lineage>
        <taxon>Eukaryota</taxon>
        <taxon>Fungi</taxon>
        <taxon>Dikarya</taxon>
        <taxon>Ascomycota</taxon>
        <taxon>Pezizomycotina</taxon>
        <taxon>Leotiomycetes</taxon>
        <taxon>Helotiales</taxon>
        <taxon>Hyaloscyphaceae</taxon>
        <taxon>Hyaloscypha</taxon>
        <taxon>Hyaloscypha bicolor</taxon>
    </lineage>
</organism>
<feature type="compositionally biased region" description="Polar residues" evidence="1">
    <location>
        <begin position="630"/>
        <end position="644"/>
    </location>
</feature>
<feature type="region of interest" description="Disordered" evidence="1">
    <location>
        <begin position="218"/>
        <end position="251"/>
    </location>
</feature>
<feature type="compositionally biased region" description="Polar residues" evidence="1">
    <location>
        <begin position="11"/>
        <end position="37"/>
    </location>
</feature>
<feature type="domain" description="DNA replication regulator Sld3 C-terminal" evidence="2">
    <location>
        <begin position="262"/>
        <end position="805"/>
    </location>
</feature>
<feature type="compositionally biased region" description="Basic residues" evidence="1">
    <location>
        <begin position="354"/>
        <end position="366"/>
    </location>
</feature>
<dbReference type="InterPro" id="IPR013948">
    <property type="entry name" value="DNA_replication_reg_Sld3_C"/>
</dbReference>
<dbReference type="RefSeq" id="XP_024732816.1">
    <property type="nucleotide sequence ID" value="XM_024885971.1"/>
</dbReference>
<evidence type="ECO:0000313" key="4">
    <source>
        <dbReference type="Proteomes" id="UP000235371"/>
    </source>
</evidence>
<dbReference type="Gene3D" id="1.20.58.2130">
    <property type="match status" value="1"/>
</dbReference>
<feature type="compositionally biased region" description="Low complexity" evidence="1">
    <location>
        <begin position="224"/>
        <end position="238"/>
    </location>
</feature>
<dbReference type="InterPro" id="IPR042511">
    <property type="entry name" value="Sld3"/>
</dbReference>
<feature type="compositionally biased region" description="Basic and acidic residues" evidence="1">
    <location>
        <begin position="866"/>
        <end position="880"/>
    </location>
</feature>
<feature type="compositionally biased region" description="Basic and acidic residues" evidence="1">
    <location>
        <begin position="1"/>
        <end position="10"/>
    </location>
</feature>
<dbReference type="OrthoDB" id="5395343at2759"/>
<feature type="region of interest" description="Disordered" evidence="1">
    <location>
        <begin position="802"/>
        <end position="833"/>
    </location>
</feature>
<feature type="compositionally biased region" description="Polar residues" evidence="1">
    <location>
        <begin position="849"/>
        <end position="863"/>
    </location>
</feature>
<dbReference type="AlphaFoldDB" id="A0A2J6SYT2"/>
<evidence type="ECO:0000259" key="2">
    <source>
        <dbReference type="Pfam" id="PF08639"/>
    </source>
</evidence>
<feature type="compositionally biased region" description="Basic and acidic residues" evidence="1">
    <location>
        <begin position="888"/>
        <end position="899"/>
    </location>
</feature>
<dbReference type="PANTHER" id="PTHR28067">
    <property type="entry name" value="DNA REPLICATION REGULATOR SLD3"/>
    <property type="match status" value="1"/>
</dbReference>
<sequence length="932" mass="101645">MSGQEEHHASDASTKTQTRSHILTPASDNLVISSDGRSSGPKKRKRDGNTMEDLLKDAFVVRPYPSGAPAKTRTLQPLMLLPRSQLPLSSLDIVSSAKTLGQSRLFETHVKILELEDRMGSQPMVLIARLDDARTVCAVERESRGLYALCQLGSWINLQGLKVEAVVSKPEMHKLSENGPPGIAFPQSATPLVTPESSKYGKKKRLAIEAIQSMVKRPSTSLATESQESPIEPESSTTLQVTEGVTGPPPQEELATQLTAAEIFENIRNQYFEALYLSKASLAYFAKGPLSRARAAFHLDYDSTLDLNDHIAFLESLVMSTTLIDKKYRDGVPTCIALIDIQDHSAEDATRTSGKPKKRKSSKKMKPDKTGLYPTENTLIRRWWASQDDDAESGAPGSSRDELTKRRISQLRIRETQLQMIVILEVLALQPLASTTEDAGLGLPATVRTTEVAEAKDRSAKTKKPGHLTMLIDVHIDRLCIWQSIALEAGKSPVNNSEKSSEQPDEVTNAVKHADNILKDFCIDIIAPFFSSRLPERCAIINRKLGGPVVVSPPRPKLSKASSFSSAPSRPGAATKRPVPAKPRRSLQRVLTDDRERRSMSRGPNKAIALMRSATMPTMPGVKREGSEAPSLSSIPTADSQSLEANRGGVLKSKRFFQREVDLSSLAPEGSGNTKAKKQAIIEAELKDAISALKKPNRELAGKSLVETAEKRTASASHARKSKKPIRNPLFHGVQISATPKANRQKDMAPESQHSSLAKSIEGSGSAFIPVSSLPRIPQSALRPSYEGMPKKNPLYSAIQATPTRKAGPGSSQRGGLLCPPDHDHNGYLPSSPLHVRRSSAQLFTAVPNSTAKGESTSLSHGVQETPEKRRQEMMFDHSHPGLSGPGSDKENDRAERRKVLIATSSQETGRSEENIYKSLGWDDADDIDDLA</sequence>
<proteinExistence type="predicted"/>
<feature type="region of interest" description="Disordered" evidence="1">
    <location>
        <begin position="703"/>
        <end position="760"/>
    </location>
</feature>
<dbReference type="PANTHER" id="PTHR28067:SF1">
    <property type="entry name" value="DNA REPLICATION REGULATOR SLD3"/>
    <property type="match status" value="1"/>
</dbReference>
<name>A0A2J6SYT2_9HELO</name>
<feature type="region of interest" description="Disordered" evidence="1">
    <location>
        <begin position="549"/>
        <end position="604"/>
    </location>
</feature>
<dbReference type="GeneID" id="36594048"/>
<feature type="region of interest" description="Disordered" evidence="1">
    <location>
        <begin position="1"/>
        <end position="51"/>
    </location>
</feature>
<dbReference type="InParanoid" id="A0A2J6SYT2"/>
<feature type="region of interest" description="Disordered" evidence="1">
    <location>
        <begin position="618"/>
        <end position="646"/>
    </location>
</feature>